<dbReference type="AlphaFoldDB" id="A0A0E9UYG3"/>
<sequence length="44" mass="5008">MSAFSLQTFTIPKVASCYILYMESKSCSHIICQSAEARVHMEQH</sequence>
<reference evidence="1" key="2">
    <citation type="journal article" date="2015" name="Fish Shellfish Immunol.">
        <title>Early steps in the European eel (Anguilla anguilla)-Vibrio vulnificus interaction in the gills: Role of the RtxA13 toxin.</title>
        <authorList>
            <person name="Callol A."/>
            <person name="Pajuelo D."/>
            <person name="Ebbesson L."/>
            <person name="Teles M."/>
            <person name="MacKenzie S."/>
            <person name="Amaro C."/>
        </authorList>
    </citation>
    <scope>NUCLEOTIDE SEQUENCE</scope>
</reference>
<dbReference type="EMBL" id="GBXM01038544">
    <property type="protein sequence ID" value="JAH70033.1"/>
    <property type="molecule type" value="Transcribed_RNA"/>
</dbReference>
<name>A0A0E9UYG3_ANGAN</name>
<protein>
    <submittedName>
        <fullName evidence="1">Uncharacterized protein</fullName>
    </submittedName>
</protein>
<evidence type="ECO:0000313" key="1">
    <source>
        <dbReference type="EMBL" id="JAH70033.1"/>
    </source>
</evidence>
<accession>A0A0E9UYG3</accession>
<reference evidence="1" key="1">
    <citation type="submission" date="2014-11" db="EMBL/GenBank/DDBJ databases">
        <authorList>
            <person name="Amaro Gonzalez C."/>
        </authorList>
    </citation>
    <scope>NUCLEOTIDE SEQUENCE</scope>
</reference>
<proteinExistence type="predicted"/>
<organism evidence="1">
    <name type="scientific">Anguilla anguilla</name>
    <name type="common">European freshwater eel</name>
    <name type="synonym">Muraena anguilla</name>
    <dbReference type="NCBI Taxonomy" id="7936"/>
    <lineage>
        <taxon>Eukaryota</taxon>
        <taxon>Metazoa</taxon>
        <taxon>Chordata</taxon>
        <taxon>Craniata</taxon>
        <taxon>Vertebrata</taxon>
        <taxon>Euteleostomi</taxon>
        <taxon>Actinopterygii</taxon>
        <taxon>Neopterygii</taxon>
        <taxon>Teleostei</taxon>
        <taxon>Anguilliformes</taxon>
        <taxon>Anguillidae</taxon>
        <taxon>Anguilla</taxon>
    </lineage>
</organism>